<evidence type="ECO:0000256" key="3">
    <source>
        <dbReference type="ARBA" id="ARBA00022490"/>
    </source>
</evidence>
<dbReference type="Gene3D" id="3.40.50.620">
    <property type="entry name" value="HUPs"/>
    <property type="match status" value="1"/>
</dbReference>
<comment type="miscellaneous">
    <text evidence="9">The reaction proceeds by a bi uni uni bi ping pong mechanism.</text>
</comment>
<comment type="subcellular location">
    <subcellularLocation>
        <location evidence="9">Cytoplasm</location>
    </subcellularLocation>
</comment>
<dbReference type="CDD" id="cd00560">
    <property type="entry name" value="PanC"/>
    <property type="match status" value="1"/>
</dbReference>
<dbReference type="SUPFAM" id="SSF52374">
    <property type="entry name" value="Nucleotidylyl transferase"/>
    <property type="match status" value="1"/>
</dbReference>
<feature type="binding site" evidence="9">
    <location>
        <position position="174"/>
    </location>
    <ligand>
        <name>ATP</name>
        <dbReference type="ChEBI" id="CHEBI:30616"/>
    </ligand>
</feature>
<sequence>MIVVRTVNELREHHQKARGMATGFVPTMGYLHKGHQALIKQASTECDFVVTSIFVNPLQFGEGEDYSTYPRNEQRDIELANEAGADLLFIPNVNEMYKEPMSSLITVKKGADSLCGKSRPGHFDGVLTVVMKLFWMVMPNKAYFGIKDAQQVALLETMVKDYHIPVDIIRVPTVREEDGLAKSSRNVNLTQEERLKASHIHGALNKAVKHARSFTNAPAEVVSECVREINELTSGEVDYVEVRSFPSLEKIQSLDDMKNTREVIIACAVRFSKARLIDNLIFTTNDLEEKK</sequence>
<protein>
    <recommendedName>
        <fullName evidence="9">Pantothenate synthetase</fullName>
        <shortName evidence="9">PS</shortName>
        <ecNumber evidence="9">6.3.2.1</ecNumber>
    </recommendedName>
    <alternativeName>
        <fullName evidence="9">Pantoate--beta-alanine ligase</fullName>
    </alternativeName>
    <alternativeName>
        <fullName evidence="9">Pantoate-activating enzyme</fullName>
    </alternativeName>
</protein>
<keyword evidence="4 9" id="KW-0436">Ligase</keyword>
<feature type="binding site" evidence="9">
    <location>
        <begin position="182"/>
        <end position="185"/>
    </location>
    <ligand>
        <name>ATP</name>
        <dbReference type="ChEBI" id="CHEBI:30616"/>
    </ligand>
</feature>
<keyword evidence="7 9" id="KW-0067">ATP-binding</keyword>
<evidence type="ECO:0000313" key="11">
    <source>
        <dbReference type="Proteomes" id="UP000278746"/>
    </source>
</evidence>
<keyword evidence="3 9" id="KW-0963">Cytoplasm</keyword>
<feature type="binding site" evidence="9">
    <location>
        <position position="59"/>
    </location>
    <ligand>
        <name>(R)-pantoate</name>
        <dbReference type="ChEBI" id="CHEBI:15980"/>
    </ligand>
</feature>
<dbReference type="PANTHER" id="PTHR21299:SF1">
    <property type="entry name" value="PANTOATE--BETA-ALANINE LIGASE"/>
    <property type="match status" value="1"/>
</dbReference>
<gene>
    <name evidence="9" type="primary">panC</name>
    <name evidence="10" type="ORF">EBO34_04265</name>
</gene>
<comment type="caution">
    <text evidence="10">The sequence shown here is derived from an EMBL/GenBank/DDBJ whole genome shotgun (WGS) entry which is preliminary data.</text>
</comment>
<reference evidence="10 11" key="1">
    <citation type="submission" date="2018-10" db="EMBL/GenBank/DDBJ databases">
        <title>Bacillus Keqinensis sp. nov., a moderately halophilic bacterium isolated from a saline-alkaline lake.</title>
        <authorList>
            <person name="Wang H."/>
        </authorList>
    </citation>
    <scope>NUCLEOTIDE SEQUENCE [LARGE SCALE GENOMIC DNA]</scope>
    <source>
        <strain evidence="10 11">KQ-3</strain>
    </source>
</reference>
<organism evidence="10 11">
    <name type="scientific">Alteribacter keqinensis</name>
    <dbReference type="NCBI Taxonomy" id="2483800"/>
    <lineage>
        <taxon>Bacteria</taxon>
        <taxon>Bacillati</taxon>
        <taxon>Bacillota</taxon>
        <taxon>Bacilli</taxon>
        <taxon>Bacillales</taxon>
        <taxon>Bacillaceae</taxon>
        <taxon>Alteribacter</taxon>
    </lineage>
</organism>
<accession>A0A3M7TW87</accession>
<dbReference type="GO" id="GO:0005829">
    <property type="term" value="C:cytosol"/>
    <property type="evidence" value="ECO:0007669"/>
    <property type="project" value="TreeGrafter"/>
</dbReference>
<feature type="active site" description="Proton donor" evidence="9">
    <location>
        <position position="35"/>
    </location>
</feature>
<evidence type="ECO:0000256" key="4">
    <source>
        <dbReference type="ARBA" id="ARBA00022598"/>
    </source>
</evidence>
<dbReference type="Pfam" id="PF02569">
    <property type="entry name" value="Pantoate_ligase"/>
    <property type="match status" value="1"/>
</dbReference>
<evidence type="ECO:0000256" key="6">
    <source>
        <dbReference type="ARBA" id="ARBA00022741"/>
    </source>
</evidence>
<keyword evidence="5 9" id="KW-0566">Pantothenate biosynthesis</keyword>
<dbReference type="EC" id="6.3.2.1" evidence="9"/>
<dbReference type="InterPro" id="IPR004821">
    <property type="entry name" value="Cyt_trans-like"/>
</dbReference>
<comment type="similarity">
    <text evidence="2 9">Belongs to the pantothenate synthetase family.</text>
</comment>
<dbReference type="GO" id="GO:0005524">
    <property type="term" value="F:ATP binding"/>
    <property type="evidence" value="ECO:0007669"/>
    <property type="project" value="UniProtKB-KW"/>
</dbReference>
<evidence type="ECO:0000256" key="5">
    <source>
        <dbReference type="ARBA" id="ARBA00022655"/>
    </source>
</evidence>
<dbReference type="Gene3D" id="3.30.1300.10">
    <property type="entry name" value="Pantoate-beta-alanine ligase, C-terminal domain"/>
    <property type="match status" value="1"/>
</dbReference>
<dbReference type="InterPro" id="IPR003721">
    <property type="entry name" value="Pantoate_ligase"/>
</dbReference>
<evidence type="ECO:0000256" key="9">
    <source>
        <dbReference type="HAMAP-Rule" id="MF_00158"/>
    </source>
</evidence>
<feature type="binding site" evidence="9">
    <location>
        <position position="151"/>
    </location>
    <ligand>
        <name>(R)-pantoate</name>
        <dbReference type="ChEBI" id="CHEBI:15980"/>
    </ligand>
</feature>
<dbReference type="GO" id="GO:0015940">
    <property type="term" value="P:pantothenate biosynthetic process"/>
    <property type="evidence" value="ECO:0007669"/>
    <property type="project" value="UniProtKB-UniRule"/>
</dbReference>
<comment type="pathway">
    <text evidence="1 9">Cofactor biosynthesis; (R)-pantothenate biosynthesis; (R)-pantothenate from (R)-pantoate and beta-alanine: step 1/1.</text>
</comment>
<evidence type="ECO:0000256" key="2">
    <source>
        <dbReference type="ARBA" id="ARBA00009256"/>
    </source>
</evidence>
<dbReference type="HAMAP" id="MF_00158">
    <property type="entry name" value="PanC"/>
    <property type="match status" value="1"/>
</dbReference>
<dbReference type="OrthoDB" id="9773087at2"/>
<evidence type="ECO:0000313" key="10">
    <source>
        <dbReference type="EMBL" id="RNA69172.1"/>
    </source>
</evidence>
<dbReference type="AlphaFoldDB" id="A0A3M7TW87"/>
<dbReference type="NCBIfam" id="TIGR00125">
    <property type="entry name" value="cyt_tran_rel"/>
    <property type="match status" value="1"/>
</dbReference>
<feature type="binding site" evidence="9">
    <location>
        <begin position="145"/>
        <end position="148"/>
    </location>
    <ligand>
        <name>ATP</name>
        <dbReference type="ChEBI" id="CHEBI:30616"/>
    </ligand>
</feature>
<feature type="binding site" evidence="9">
    <location>
        <position position="59"/>
    </location>
    <ligand>
        <name>beta-alanine</name>
        <dbReference type="ChEBI" id="CHEBI:57966"/>
    </ligand>
</feature>
<comment type="function">
    <text evidence="9">Catalyzes the condensation of pantoate with beta-alanine in an ATP-dependent reaction via a pantoyl-adenylate intermediate.</text>
</comment>
<dbReference type="InterPro" id="IPR014729">
    <property type="entry name" value="Rossmann-like_a/b/a_fold"/>
</dbReference>
<keyword evidence="11" id="KW-1185">Reference proteome</keyword>
<comment type="catalytic activity">
    <reaction evidence="8 9">
        <text>(R)-pantoate + beta-alanine + ATP = (R)-pantothenate + AMP + diphosphate + H(+)</text>
        <dbReference type="Rhea" id="RHEA:10912"/>
        <dbReference type="ChEBI" id="CHEBI:15378"/>
        <dbReference type="ChEBI" id="CHEBI:15980"/>
        <dbReference type="ChEBI" id="CHEBI:29032"/>
        <dbReference type="ChEBI" id="CHEBI:30616"/>
        <dbReference type="ChEBI" id="CHEBI:33019"/>
        <dbReference type="ChEBI" id="CHEBI:57966"/>
        <dbReference type="ChEBI" id="CHEBI:456215"/>
        <dbReference type="EC" id="6.3.2.1"/>
    </reaction>
</comment>
<name>A0A3M7TW87_9BACI</name>
<dbReference type="EMBL" id="RHIB01000001">
    <property type="protein sequence ID" value="RNA69172.1"/>
    <property type="molecule type" value="Genomic_DNA"/>
</dbReference>
<feature type="binding site" evidence="9">
    <location>
        <begin position="28"/>
        <end position="35"/>
    </location>
    <ligand>
        <name>ATP</name>
        <dbReference type="ChEBI" id="CHEBI:30616"/>
    </ligand>
</feature>
<dbReference type="InterPro" id="IPR042176">
    <property type="entry name" value="Pantoate_ligase_C"/>
</dbReference>
<evidence type="ECO:0000256" key="1">
    <source>
        <dbReference type="ARBA" id="ARBA00004990"/>
    </source>
</evidence>
<dbReference type="PANTHER" id="PTHR21299">
    <property type="entry name" value="CYTIDYLATE KINASE/PANTOATE-BETA-ALANINE LIGASE"/>
    <property type="match status" value="1"/>
</dbReference>
<evidence type="ECO:0000256" key="7">
    <source>
        <dbReference type="ARBA" id="ARBA00022840"/>
    </source>
</evidence>
<dbReference type="UniPathway" id="UPA00028">
    <property type="reaction ID" value="UER00005"/>
</dbReference>
<dbReference type="RefSeq" id="WP_122896694.1">
    <property type="nucleotide sequence ID" value="NZ_RHIB01000001.1"/>
</dbReference>
<dbReference type="NCBIfam" id="TIGR00018">
    <property type="entry name" value="panC"/>
    <property type="match status" value="1"/>
</dbReference>
<proteinExistence type="inferred from homology"/>
<keyword evidence="6 9" id="KW-0547">Nucleotide-binding</keyword>
<comment type="subunit">
    <text evidence="9">Homodimer.</text>
</comment>
<dbReference type="Proteomes" id="UP000278746">
    <property type="component" value="Unassembled WGS sequence"/>
</dbReference>
<dbReference type="GO" id="GO:0004592">
    <property type="term" value="F:pantoate-beta-alanine ligase activity"/>
    <property type="evidence" value="ECO:0007669"/>
    <property type="project" value="UniProtKB-UniRule"/>
</dbReference>
<evidence type="ECO:0000256" key="8">
    <source>
        <dbReference type="ARBA" id="ARBA00048258"/>
    </source>
</evidence>